<proteinExistence type="predicted"/>
<name>A0A9X4M9E2_9CYAN</name>
<sequence>MANQMIGNQQKITQLDAGRLDSEQFLSFSLVKEQQALLPTHQLIEIVRVSLSKITAIAGLDPYVMGIYNWRGDVIWAVDLASLLGYTPLYAQESTQEKFQDRYHIIFLRSQGNAIGLVVSNVGQMIRCDRAKIQTSSHAFTSPATKEACQGYWLSASGETFLVLDGNAIAQVIQT</sequence>
<organism evidence="2 3">
    <name type="scientific">Pseudanabaena catenata USMAC16</name>
    <dbReference type="NCBI Taxonomy" id="1855837"/>
    <lineage>
        <taxon>Bacteria</taxon>
        <taxon>Bacillati</taxon>
        <taxon>Cyanobacteriota</taxon>
        <taxon>Cyanophyceae</taxon>
        <taxon>Pseudanabaenales</taxon>
        <taxon>Pseudanabaenaceae</taxon>
        <taxon>Pseudanabaena</taxon>
    </lineage>
</organism>
<protein>
    <submittedName>
        <fullName evidence="2">CheW domain-containing protein</fullName>
    </submittedName>
</protein>
<gene>
    <name evidence="2" type="ORF">FEV09_11565</name>
</gene>
<dbReference type="GO" id="GO:0005829">
    <property type="term" value="C:cytosol"/>
    <property type="evidence" value="ECO:0007669"/>
    <property type="project" value="TreeGrafter"/>
</dbReference>
<dbReference type="Proteomes" id="UP001152872">
    <property type="component" value="Unassembled WGS sequence"/>
</dbReference>
<dbReference type="PROSITE" id="PS50851">
    <property type="entry name" value="CHEW"/>
    <property type="match status" value="1"/>
</dbReference>
<dbReference type="PANTHER" id="PTHR22617">
    <property type="entry name" value="CHEMOTAXIS SENSOR HISTIDINE KINASE-RELATED"/>
    <property type="match status" value="1"/>
</dbReference>
<dbReference type="GO" id="GO:0006935">
    <property type="term" value="P:chemotaxis"/>
    <property type="evidence" value="ECO:0007669"/>
    <property type="project" value="InterPro"/>
</dbReference>
<dbReference type="RefSeq" id="WP_144052508.1">
    <property type="nucleotide sequence ID" value="NZ_VBTY01000087.1"/>
</dbReference>
<dbReference type="AlphaFoldDB" id="A0A9X4M9E2"/>
<feature type="domain" description="CheW-like" evidence="1">
    <location>
        <begin position="22"/>
        <end position="175"/>
    </location>
</feature>
<dbReference type="EMBL" id="VBTY01000087">
    <property type="protein sequence ID" value="MDG3495198.1"/>
    <property type="molecule type" value="Genomic_DNA"/>
</dbReference>
<keyword evidence="3" id="KW-1185">Reference proteome</keyword>
<dbReference type="Gene3D" id="2.40.50.180">
    <property type="entry name" value="CheA-289, Domain 4"/>
    <property type="match status" value="1"/>
</dbReference>
<reference evidence="2" key="1">
    <citation type="submission" date="2019-05" db="EMBL/GenBank/DDBJ databases">
        <title>Whole genome sequencing of Pseudanabaena catenata USMAC16.</title>
        <authorList>
            <person name="Khan Z."/>
            <person name="Omar W.M."/>
            <person name="Convey P."/>
            <person name="Merican F."/>
            <person name="Najimudin N."/>
        </authorList>
    </citation>
    <scope>NUCLEOTIDE SEQUENCE</scope>
    <source>
        <strain evidence="2">USMAC16</strain>
    </source>
</reference>
<evidence type="ECO:0000313" key="3">
    <source>
        <dbReference type="Proteomes" id="UP001152872"/>
    </source>
</evidence>
<dbReference type="SUPFAM" id="SSF50341">
    <property type="entry name" value="CheW-like"/>
    <property type="match status" value="1"/>
</dbReference>
<comment type="caution">
    <text evidence="2">The sequence shown here is derived from an EMBL/GenBank/DDBJ whole genome shotgun (WGS) entry which is preliminary data.</text>
</comment>
<dbReference type="Pfam" id="PF01584">
    <property type="entry name" value="CheW"/>
    <property type="match status" value="1"/>
</dbReference>
<evidence type="ECO:0000259" key="1">
    <source>
        <dbReference type="PROSITE" id="PS50851"/>
    </source>
</evidence>
<dbReference type="SMART" id="SM00260">
    <property type="entry name" value="CheW"/>
    <property type="match status" value="1"/>
</dbReference>
<dbReference type="InterPro" id="IPR002545">
    <property type="entry name" value="CheW-lke_dom"/>
</dbReference>
<evidence type="ECO:0000313" key="2">
    <source>
        <dbReference type="EMBL" id="MDG3495198.1"/>
    </source>
</evidence>
<dbReference type="InterPro" id="IPR036061">
    <property type="entry name" value="CheW-like_dom_sf"/>
</dbReference>
<accession>A0A9X4M9E2</accession>
<dbReference type="GO" id="GO:0007165">
    <property type="term" value="P:signal transduction"/>
    <property type="evidence" value="ECO:0007669"/>
    <property type="project" value="InterPro"/>
</dbReference>
<dbReference type="PANTHER" id="PTHR22617:SF23">
    <property type="entry name" value="CHEMOTAXIS PROTEIN CHEW"/>
    <property type="match status" value="1"/>
</dbReference>
<dbReference type="InterPro" id="IPR039315">
    <property type="entry name" value="CheW"/>
</dbReference>